<dbReference type="AlphaFoldDB" id="A0A151JK17"/>
<dbReference type="EMBL" id="LOMK01000001">
    <property type="protein sequence ID" value="KYN26184.1"/>
    <property type="molecule type" value="Genomic_DNA"/>
</dbReference>
<protein>
    <recommendedName>
        <fullName evidence="1">DUF6916 domain-containing protein</fullName>
    </recommendedName>
</protein>
<sequence length="103" mass="11794">MKGSKMEKLKRSLFENVIDQNIEVYTTDGKQKLNDLQVDAVDECKLNSREFEGFSVTLTAKSSCPLADDTYWLKHPQLGEMPLFLSAFEKDKYQIIVSVKKEA</sequence>
<dbReference type="Pfam" id="PF21880">
    <property type="entry name" value="DUF6916"/>
    <property type="match status" value="1"/>
</dbReference>
<comment type="caution">
    <text evidence="2">The sequence shown here is derived from an EMBL/GenBank/DDBJ whole genome shotgun (WGS) entry which is preliminary data.</text>
</comment>
<organism evidence="2 3">
    <name type="scientific">Vibrio cidicii</name>
    <dbReference type="NCBI Taxonomy" id="1763883"/>
    <lineage>
        <taxon>Bacteria</taxon>
        <taxon>Pseudomonadati</taxon>
        <taxon>Pseudomonadota</taxon>
        <taxon>Gammaproteobacteria</taxon>
        <taxon>Vibrionales</taxon>
        <taxon>Vibrionaceae</taxon>
        <taxon>Vibrio</taxon>
    </lineage>
</organism>
<evidence type="ECO:0000259" key="1">
    <source>
        <dbReference type="Pfam" id="PF21880"/>
    </source>
</evidence>
<dbReference type="InterPro" id="IPR054209">
    <property type="entry name" value="DUF6916"/>
</dbReference>
<gene>
    <name evidence="2" type="ORF">AUQ44_13665</name>
</gene>
<reference evidence="3" key="1">
    <citation type="submission" date="2015-12" db="EMBL/GenBank/DDBJ databases">
        <authorList>
            <person name="Tarr C.L."/>
            <person name="Gladney L.M."/>
        </authorList>
    </citation>
    <scope>NUCLEOTIDE SEQUENCE [LARGE SCALE GENOMIC DNA]</scope>
    <source>
        <strain evidence="3">2756-81</strain>
    </source>
</reference>
<evidence type="ECO:0000313" key="2">
    <source>
        <dbReference type="EMBL" id="KYN26184.1"/>
    </source>
</evidence>
<proteinExistence type="predicted"/>
<feature type="domain" description="DUF6916" evidence="1">
    <location>
        <begin position="10"/>
        <end position="96"/>
    </location>
</feature>
<accession>A0A151JK17</accession>
<dbReference type="Proteomes" id="UP000075349">
    <property type="component" value="Unassembled WGS sequence"/>
</dbReference>
<name>A0A151JK17_9VIBR</name>
<evidence type="ECO:0000313" key="3">
    <source>
        <dbReference type="Proteomes" id="UP000075349"/>
    </source>
</evidence>